<keyword evidence="1" id="KW-0812">Transmembrane</keyword>
<keyword evidence="3" id="KW-1185">Reference proteome</keyword>
<comment type="caution">
    <text evidence="2">The sequence shown here is derived from an EMBL/GenBank/DDBJ whole genome shotgun (WGS) entry which is preliminary data.</text>
</comment>
<dbReference type="PANTHER" id="PTHR35043">
    <property type="entry name" value="TRANSCRIPTION FACTOR DOMAIN-CONTAINING PROTEIN"/>
    <property type="match status" value="1"/>
</dbReference>
<feature type="transmembrane region" description="Helical" evidence="1">
    <location>
        <begin position="342"/>
        <end position="361"/>
    </location>
</feature>
<reference evidence="2" key="1">
    <citation type="submission" date="2020-05" db="EMBL/GenBank/DDBJ databases">
        <title>Mycena genomes resolve the evolution of fungal bioluminescence.</title>
        <authorList>
            <person name="Tsai I.J."/>
        </authorList>
    </citation>
    <scope>NUCLEOTIDE SEQUENCE</scope>
    <source>
        <strain evidence="2">171206Taipei</strain>
    </source>
</reference>
<evidence type="ECO:0000256" key="1">
    <source>
        <dbReference type="SAM" id="Phobius"/>
    </source>
</evidence>
<dbReference type="Proteomes" id="UP000636479">
    <property type="component" value="Unassembled WGS sequence"/>
</dbReference>
<dbReference type="OrthoDB" id="9451547at2759"/>
<dbReference type="EMBL" id="JACAZF010000017">
    <property type="protein sequence ID" value="KAF7289156.1"/>
    <property type="molecule type" value="Genomic_DNA"/>
</dbReference>
<gene>
    <name evidence="2" type="ORF">MIND_01376600</name>
</gene>
<accession>A0A8H6VRC4</accession>
<organism evidence="2 3">
    <name type="scientific">Mycena indigotica</name>
    <dbReference type="NCBI Taxonomy" id="2126181"/>
    <lineage>
        <taxon>Eukaryota</taxon>
        <taxon>Fungi</taxon>
        <taxon>Dikarya</taxon>
        <taxon>Basidiomycota</taxon>
        <taxon>Agaricomycotina</taxon>
        <taxon>Agaricomycetes</taxon>
        <taxon>Agaricomycetidae</taxon>
        <taxon>Agaricales</taxon>
        <taxon>Marasmiineae</taxon>
        <taxon>Mycenaceae</taxon>
        <taxon>Mycena</taxon>
    </lineage>
</organism>
<protein>
    <submittedName>
        <fullName evidence="2">Uncharacterized protein</fullName>
    </submittedName>
</protein>
<feature type="transmembrane region" description="Helical" evidence="1">
    <location>
        <begin position="61"/>
        <end position="85"/>
    </location>
</feature>
<proteinExistence type="predicted"/>
<evidence type="ECO:0000313" key="2">
    <source>
        <dbReference type="EMBL" id="KAF7289156.1"/>
    </source>
</evidence>
<feature type="transmembrane region" description="Helical" evidence="1">
    <location>
        <begin position="272"/>
        <end position="294"/>
    </location>
</feature>
<dbReference type="PANTHER" id="PTHR35043:SF7">
    <property type="entry name" value="TRANSCRIPTION FACTOR DOMAIN-CONTAINING PROTEIN"/>
    <property type="match status" value="1"/>
</dbReference>
<feature type="transmembrane region" description="Helical" evidence="1">
    <location>
        <begin position="301"/>
        <end position="322"/>
    </location>
</feature>
<keyword evidence="1" id="KW-1133">Transmembrane helix</keyword>
<name>A0A8H6VRC4_9AGAR</name>
<sequence>MAQPNECNDIHNCRLLFDIVWGCLATIFFAKRPSATASLRDRAAWWLAECNRTLSQRLKLMAVALVAPELIVGFAAKQLIIARLFSREYDMSLTHGFFLVMGGFSDADGHPIVTRSQLSVANVVEGIRAIDVEKIEEKSKGDLLSKTITLCQASWFIVQCIARRAQSLPLTELEVATLAFSTVNALTWLLWLWKPLDVQSPIGLTVQTKPQGHVGDRPYPFGTTWLIRFGCMLTGIFVADDYDPFSNSSVPTFWCAAESFEDHFSNQTATAVVIQFLLGSVFGGIHCAAWALVFPSMVEMWLWRASALVITGLPIIFLVVGMIPERVYFIPLSASWPTALDIFAVSMILFYSVARGILLVLPFTTLRSLPIAAFVDINWSVYIPHL</sequence>
<evidence type="ECO:0000313" key="3">
    <source>
        <dbReference type="Proteomes" id="UP000636479"/>
    </source>
</evidence>
<keyword evidence="1" id="KW-0472">Membrane</keyword>
<dbReference type="GeneID" id="59352702"/>
<dbReference type="RefSeq" id="XP_037213187.1">
    <property type="nucleotide sequence ID" value="XM_037370186.1"/>
</dbReference>
<dbReference type="AlphaFoldDB" id="A0A8H6VRC4"/>